<reference evidence="1" key="2">
    <citation type="submission" date="2021-12" db="EMBL/GenBank/DDBJ databases">
        <title>Resequencing data analysis of finger millet.</title>
        <authorList>
            <person name="Hatakeyama M."/>
            <person name="Aluri S."/>
            <person name="Balachadran M.T."/>
            <person name="Sivarajan S.R."/>
            <person name="Poveda L."/>
            <person name="Shimizu-Inatsugi R."/>
            <person name="Schlapbach R."/>
            <person name="Sreeman S.M."/>
            <person name="Shimizu K.K."/>
        </authorList>
    </citation>
    <scope>NUCLEOTIDE SEQUENCE</scope>
</reference>
<reference evidence="1" key="1">
    <citation type="journal article" date="2018" name="DNA Res.">
        <title>Multiple hybrid de novo genome assembly of finger millet, an orphan allotetraploid crop.</title>
        <authorList>
            <person name="Hatakeyama M."/>
            <person name="Aluri S."/>
            <person name="Balachadran M.T."/>
            <person name="Sivarajan S.R."/>
            <person name="Patrignani A."/>
            <person name="Gruter S."/>
            <person name="Poveda L."/>
            <person name="Shimizu-Inatsugi R."/>
            <person name="Baeten J."/>
            <person name="Francoijs K.J."/>
            <person name="Nataraja K.N."/>
            <person name="Reddy Y.A.N."/>
            <person name="Phadnis S."/>
            <person name="Ravikumar R.L."/>
            <person name="Schlapbach R."/>
            <person name="Sreeman S.M."/>
            <person name="Shimizu K.K."/>
        </authorList>
    </citation>
    <scope>NUCLEOTIDE SEQUENCE</scope>
</reference>
<gene>
    <name evidence="1" type="primary">ga04453</name>
    <name evidence="1" type="ORF">PR202_ga04453</name>
</gene>
<evidence type="ECO:0000313" key="2">
    <source>
        <dbReference type="Proteomes" id="UP001054889"/>
    </source>
</evidence>
<sequence length="70" mass="7756">MSSPPLRPEFAASAPDVLEVTFRVARCPHHTGHRLLAVVVPRPGDSDDFVSHIISTWSDRFAFGYLEHGV</sequence>
<dbReference type="AlphaFoldDB" id="A0AAV5BPY3"/>
<proteinExistence type="predicted"/>
<dbReference type="Proteomes" id="UP001054889">
    <property type="component" value="Unassembled WGS sequence"/>
</dbReference>
<keyword evidence="2" id="KW-1185">Reference proteome</keyword>
<protein>
    <submittedName>
        <fullName evidence="1">Uncharacterized protein</fullName>
    </submittedName>
</protein>
<accession>A0AAV5BPY3</accession>
<dbReference type="EMBL" id="BQKI01000002">
    <property type="protein sequence ID" value="GJM88395.1"/>
    <property type="molecule type" value="Genomic_DNA"/>
</dbReference>
<name>A0AAV5BPY3_ELECO</name>
<evidence type="ECO:0000313" key="1">
    <source>
        <dbReference type="EMBL" id="GJM88395.1"/>
    </source>
</evidence>
<comment type="caution">
    <text evidence="1">The sequence shown here is derived from an EMBL/GenBank/DDBJ whole genome shotgun (WGS) entry which is preliminary data.</text>
</comment>
<organism evidence="1 2">
    <name type="scientific">Eleusine coracana subsp. coracana</name>
    <dbReference type="NCBI Taxonomy" id="191504"/>
    <lineage>
        <taxon>Eukaryota</taxon>
        <taxon>Viridiplantae</taxon>
        <taxon>Streptophyta</taxon>
        <taxon>Embryophyta</taxon>
        <taxon>Tracheophyta</taxon>
        <taxon>Spermatophyta</taxon>
        <taxon>Magnoliopsida</taxon>
        <taxon>Liliopsida</taxon>
        <taxon>Poales</taxon>
        <taxon>Poaceae</taxon>
        <taxon>PACMAD clade</taxon>
        <taxon>Chloridoideae</taxon>
        <taxon>Cynodonteae</taxon>
        <taxon>Eleusininae</taxon>
        <taxon>Eleusine</taxon>
    </lineage>
</organism>